<accession>A0ABR7ERF1</accession>
<reference evidence="1 2" key="1">
    <citation type="submission" date="2020-08" db="EMBL/GenBank/DDBJ databases">
        <title>Genome public.</title>
        <authorList>
            <person name="Liu C."/>
            <person name="Sun Q."/>
        </authorList>
    </citation>
    <scope>NUCLEOTIDE SEQUENCE [LARGE SCALE GENOMIC DNA]</scope>
    <source>
        <strain evidence="1 2">NSJ-36</strain>
    </source>
</reference>
<dbReference type="RefSeq" id="WP_186855256.1">
    <property type="nucleotide sequence ID" value="NZ_JACOOY010000001.1"/>
</dbReference>
<keyword evidence="2" id="KW-1185">Reference proteome</keyword>
<gene>
    <name evidence="1" type="ORF">H8S07_01200</name>
</gene>
<proteinExistence type="predicted"/>
<dbReference type="EMBL" id="JACOOY010000001">
    <property type="protein sequence ID" value="MBC5663905.1"/>
    <property type="molecule type" value="Genomic_DNA"/>
</dbReference>
<name>A0ABR7ERF1_9FIRM</name>
<organism evidence="1 2">
    <name type="scientific">Dorea hominis</name>
    <dbReference type="NCBI Taxonomy" id="2763040"/>
    <lineage>
        <taxon>Bacteria</taxon>
        <taxon>Bacillati</taxon>
        <taxon>Bacillota</taxon>
        <taxon>Clostridia</taxon>
        <taxon>Lachnospirales</taxon>
        <taxon>Lachnospiraceae</taxon>
        <taxon>Dorea</taxon>
    </lineage>
</organism>
<evidence type="ECO:0000313" key="2">
    <source>
        <dbReference type="Proteomes" id="UP000647235"/>
    </source>
</evidence>
<sequence>MIVETMNNNGCTCHISDDAYRDKTPEEVNRIVRSFSDFIVGKLKDLKEKTA</sequence>
<comment type="caution">
    <text evidence="1">The sequence shown here is derived from an EMBL/GenBank/DDBJ whole genome shotgun (WGS) entry which is preliminary data.</text>
</comment>
<dbReference type="Proteomes" id="UP000647235">
    <property type="component" value="Unassembled WGS sequence"/>
</dbReference>
<protein>
    <submittedName>
        <fullName evidence="1">Uncharacterized protein</fullName>
    </submittedName>
</protein>
<evidence type="ECO:0000313" key="1">
    <source>
        <dbReference type="EMBL" id="MBC5663905.1"/>
    </source>
</evidence>